<reference evidence="1 2" key="1">
    <citation type="submission" date="2016-07" db="EMBL/GenBank/DDBJ databases">
        <title>Pervasive Adenine N6-methylation of Active Genes in Fungi.</title>
        <authorList>
            <consortium name="DOE Joint Genome Institute"/>
            <person name="Mondo S.J."/>
            <person name="Dannebaum R.O."/>
            <person name="Kuo R.C."/>
            <person name="Labutti K."/>
            <person name="Haridas S."/>
            <person name="Kuo A."/>
            <person name="Salamov A."/>
            <person name="Ahrendt S.R."/>
            <person name="Lipzen A."/>
            <person name="Sullivan W."/>
            <person name="Andreopoulos W.B."/>
            <person name="Clum A."/>
            <person name="Lindquist E."/>
            <person name="Daum C."/>
            <person name="Ramamoorthy G.K."/>
            <person name="Gryganskyi A."/>
            <person name="Culley D."/>
            <person name="Magnuson J.K."/>
            <person name="James T.Y."/>
            <person name="O'Malley M.A."/>
            <person name="Stajich J.E."/>
            <person name="Spatafora J.W."/>
            <person name="Visel A."/>
            <person name="Grigoriev I.V."/>
        </authorList>
    </citation>
    <scope>NUCLEOTIDE SEQUENCE [LARGE SCALE GENOMIC DNA]</scope>
    <source>
        <strain evidence="1 2">JEL800</strain>
    </source>
</reference>
<dbReference type="Gene3D" id="3.30.530.20">
    <property type="match status" value="1"/>
</dbReference>
<dbReference type="Pfam" id="PF10604">
    <property type="entry name" value="Polyketide_cyc2"/>
    <property type="match status" value="1"/>
</dbReference>
<dbReference type="Proteomes" id="UP000193642">
    <property type="component" value="Unassembled WGS sequence"/>
</dbReference>
<evidence type="ECO:0000313" key="2">
    <source>
        <dbReference type="Proteomes" id="UP000193642"/>
    </source>
</evidence>
<dbReference type="InterPro" id="IPR023393">
    <property type="entry name" value="START-like_dom_sf"/>
</dbReference>
<dbReference type="EMBL" id="MCGO01000070">
    <property type="protein sequence ID" value="ORY32720.1"/>
    <property type="molecule type" value="Genomic_DNA"/>
</dbReference>
<proteinExistence type="predicted"/>
<dbReference type="SUPFAM" id="SSF55961">
    <property type="entry name" value="Bet v1-like"/>
    <property type="match status" value="1"/>
</dbReference>
<evidence type="ECO:0008006" key="3">
    <source>
        <dbReference type="Google" id="ProtNLM"/>
    </source>
</evidence>
<organism evidence="1 2">
    <name type="scientific">Rhizoclosmatium globosum</name>
    <dbReference type="NCBI Taxonomy" id="329046"/>
    <lineage>
        <taxon>Eukaryota</taxon>
        <taxon>Fungi</taxon>
        <taxon>Fungi incertae sedis</taxon>
        <taxon>Chytridiomycota</taxon>
        <taxon>Chytridiomycota incertae sedis</taxon>
        <taxon>Chytridiomycetes</taxon>
        <taxon>Chytridiales</taxon>
        <taxon>Chytriomycetaceae</taxon>
        <taxon>Rhizoclosmatium</taxon>
    </lineage>
</organism>
<dbReference type="OrthoDB" id="509124at2759"/>
<dbReference type="InterPro" id="IPR019587">
    <property type="entry name" value="Polyketide_cyclase/dehydratase"/>
</dbReference>
<accession>A0A1Y2BDV4</accession>
<protein>
    <recommendedName>
        <fullName evidence="3">Bet v1-like protein</fullName>
    </recommendedName>
</protein>
<name>A0A1Y2BDV4_9FUNG</name>
<dbReference type="AlphaFoldDB" id="A0A1Y2BDV4"/>
<keyword evidence="2" id="KW-1185">Reference proteome</keyword>
<sequence length="174" mass="19212">MTLPTPSHPTGAQFSVSATATIAAPAESVFSIILDLDSYSKWSTYASKATRLSPSSFPLSVGDQIKFHVHLDKDKDGEDQIDTISVLDRDGQVKRLSLVSSPFPTWILWVEKVQEVHPVEGDPSSCVIKLWISMGGSMGIMPSIVKGVVGKRLESRFKDYVNELKEYAERQTLQ</sequence>
<gene>
    <name evidence="1" type="ORF">BCR33DRAFT_533176</name>
</gene>
<comment type="caution">
    <text evidence="1">The sequence shown here is derived from an EMBL/GenBank/DDBJ whole genome shotgun (WGS) entry which is preliminary data.</text>
</comment>
<evidence type="ECO:0000313" key="1">
    <source>
        <dbReference type="EMBL" id="ORY32720.1"/>
    </source>
</evidence>